<evidence type="ECO:0000256" key="1">
    <source>
        <dbReference type="SAM" id="SignalP"/>
    </source>
</evidence>
<sequence length="177" mass="19479">MRKPWPPLILALACLPAFAETKKTLLDCPLSDGTTASLLSASNEDGQRLFVKLNNQTETAFTDMSDSDFVGEIALAKCTGSVLIYAMNYGSPYLKGAVLRKNPDSGTLERIDFAEKALPVSLYLSAREMRLVIPNDGYEIPEKFVVYDYITPKGQPEEPKGVNTVPDKKGFKVIDLK</sequence>
<evidence type="ECO:0000313" key="3">
    <source>
        <dbReference type="Proteomes" id="UP000075187"/>
    </source>
</evidence>
<keyword evidence="3" id="KW-1185">Reference proteome</keyword>
<dbReference type="Proteomes" id="UP000075187">
    <property type="component" value="Chromosome"/>
</dbReference>
<feature type="signal peptide" evidence="1">
    <location>
        <begin position="1"/>
        <end position="19"/>
    </location>
</feature>
<proteinExistence type="predicted"/>
<evidence type="ECO:0000313" key="2">
    <source>
        <dbReference type="EMBL" id="AMQ87117.1"/>
    </source>
</evidence>
<name>A0ABN4MXJ2_9PSED</name>
<dbReference type="EMBL" id="CP014205">
    <property type="protein sequence ID" value="AMQ87117.1"/>
    <property type="molecule type" value="Genomic_DNA"/>
</dbReference>
<feature type="chain" id="PRO_5046688670" evidence="1">
    <location>
        <begin position="20"/>
        <end position="177"/>
    </location>
</feature>
<gene>
    <name evidence="2" type="ORF">AWU82_14075</name>
</gene>
<protein>
    <submittedName>
        <fullName evidence="2">Uncharacterized protein</fullName>
    </submittedName>
</protein>
<reference evidence="2" key="1">
    <citation type="submission" date="2017-12" db="EMBL/GenBank/DDBJ databases">
        <title>Pseudomonas sp. MS586 complete sequence.</title>
        <authorList>
            <person name="Lu S."/>
            <person name="Deng P."/>
        </authorList>
    </citation>
    <scope>NUCLEOTIDE SEQUENCE</scope>
    <source>
        <strain evidence="2">MS586</strain>
    </source>
</reference>
<organism evidence="2 3">
    <name type="scientific">Pseudomonas glycinae</name>
    <dbReference type="NCBI Taxonomy" id="1785145"/>
    <lineage>
        <taxon>Bacteria</taxon>
        <taxon>Pseudomonadati</taxon>
        <taxon>Pseudomonadota</taxon>
        <taxon>Gammaproteobacteria</taxon>
        <taxon>Pseudomonadales</taxon>
        <taxon>Pseudomonadaceae</taxon>
        <taxon>Pseudomonas</taxon>
    </lineage>
</organism>
<accession>A0ABN4MXJ2</accession>
<keyword evidence="1" id="KW-0732">Signal</keyword>